<evidence type="ECO:0000313" key="2">
    <source>
        <dbReference type="Proteomes" id="UP001194414"/>
    </source>
</evidence>
<dbReference type="AlphaFoldDB" id="A0AAW4DRT6"/>
<sequence length="81" mass="9888">MSFNEYISSDKNKWGKRKGLMALPQYKFVYLKRKCEYWRSRNKLIFIFWRLIYQHYETKYLMDVPAKTVIGKGFKIEHLGG</sequence>
<name>A0AAW4DRT6_9LACO</name>
<dbReference type="Proteomes" id="UP001194414">
    <property type="component" value="Unassembled WGS sequence"/>
</dbReference>
<dbReference type="EMBL" id="JACCPP010000026">
    <property type="protein sequence ID" value="MBI1708745.1"/>
    <property type="molecule type" value="Genomic_DNA"/>
</dbReference>
<gene>
    <name evidence="1" type="ORF">HYQ56_1733</name>
</gene>
<accession>A0AAW4DRT6</accession>
<proteinExistence type="predicted"/>
<dbReference type="RefSeq" id="WP_232792151.1">
    <property type="nucleotide sequence ID" value="NZ_JACCPP010000026.1"/>
</dbReference>
<dbReference type="GO" id="GO:0016740">
    <property type="term" value="F:transferase activity"/>
    <property type="evidence" value="ECO:0007669"/>
    <property type="project" value="UniProtKB-KW"/>
</dbReference>
<reference evidence="1" key="1">
    <citation type="submission" date="2020-07" db="EMBL/GenBank/DDBJ databases">
        <title>Comparative genomics analyses of Lactobacillus crispatus isolated from different ecological niches.</title>
        <authorList>
            <person name="Mancino W."/>
            <person name="Mancabelli L."/>
            <person name="Lugli G.A."/>
            <person name="Milani C."/>
            <person name="Viappiani A."/>
            <person name="Anzalone R."/>
            <person name="Longhi G."/>
            <person name="Ventura M."/>
            <person name="Turroni F."/>
        </authorList>
    </citation>
    <scope>NUCLEOTIDE SEQUENCE</scope>
    <source>
        <strain evidence="1">LB65</strain>
    </source>
</reference>
<keyword evidence="1" id="KW-0808">Transferase</keyword>
<organism evidence="1 2">
    <name type="scientific">Lactobacillus crispatus</name>
    <dbReference type="NCBI Taxonomy" id="47770"/>
    <lineage>
        <taxon>Bacteria</taxon>
        <taxon>Bacillati</taxon>
        <taxon>Bacillota</taxon>
        <taxon>Bacilli</taxon>
        <taxon>Lactobacillales</taxon>
        <taxon>Lactobacillaceae</taxon>
        <taxon>Lactobacillus</taxon>
    </lineage>
</organism>
<protein>
    <submittedName>
        <fullName evidence="1">Transferase</fullName>
    </submittedName>
</protein>
<comment type="caution">
    <text evidence="1">The sequence shown here is derived from an EMBL/GenBank/DDBJ whole genome shotgun (WGS) entry which is preliminary data.</text>
</comment>
<evidence type="ECO:0000313" key="1">
    <source>
        <dbReference type="EMBL" id="MBI1708745.1"/>
    </source>
</evidence>